<comment type="caution">
    <text evidence="2">The sequence shown here is derived from an EMBL/GenBank/DDBJ whole genome shotgun (WGS) entry which is preliminary data.</text>
</comment>
<dbReference type="Proteomes" id="UP000613580">
    <property type="component" value="Unassembled WGS sequence"/>
</dbReference>
<keyword evidence="3" id="KW-1185">Reference proteome</keyword>
<organism evidence="2 3">
    <name type="scientific">Mycena chlorophos</name>
    <name type="common">Agaric fungus</name>
    <name type="synonym">Agaricus chlorophos</name>
    <dbReference type="NCBI Taxonomy" id="658473"/>
    <lineage>
        <taxon>Eukaryota</taxon>
        <taxon>Fungi</taxon>
        <taxon>Dikarya</taxon>
        <taxon>Basidiomycota</taxon>
        <taxon>Agaricomycotina</taxon>
        <taxon>Agaricomycetes</taxon>
        <taxon>Agaricomycetidae</taxon>
        <taxon>Agaricales</taxon>
        <taxon>Marasmiineae</taxon>
        <taxon>Mycenaceae</taxon>
        <taxon>Mycena</taxon>
    </lineage>
</organism>
<dbReference type="AlphaFoldDB" id="A0A8H6W1G9"/>
<protein>
    <recommendedName>
        <fullName evidence="4">BTB domain-containing protein</fullName>
    </recommendedName>
</protein>
<evidence type="ECO:0000313" key="2">
    <source>
        <dbReference type="EMBL" id="KAF7295884.1"/>
    </source>
</evidence>
<dbReference type="OrthoDB" id="265717at2759"/>
<gene>
    <name evidence="2" type="ORF">HMN09_01132100</name>
</gene>
<feature type="region of interest" description="Disordered" evidence="1">
    <location>
        <begin position="235"/>
        <end position="257"/>
    </location>
</feature>
<sequence>MSAPSTESNGYERHPELWFADGTIVLQAENTQYRVYRGILERYSPILKAALENAPERKPVAGCPVFDLNDSVLDSTPFLLALFSPEYVPAEHLLDRFEPVGAPPWLLNRLGMLRLRDRGAQAVWCRKLGNEIDVVGKGVLAGKTEAVRTDTALLEDRSLPVIPSERVLNFAQRLLCDGVSADEVAEVEERTEGAQHLGRDVALNRGRFFITTLAPSSKFITKSWTTSANAIAAGKPARSNVRDADKTPKRRQECQANDWKAGHKNECKVRKQICAWDFEWDAFDNERWFL</sequence>
<evidence type="ECO:0000256" key="1">
    <source>
        <dbReference type="SAM" id="MobiDB-lite"/>
    </source>
</evidence>
<evidence type="ECO:0008006" key="4">
    <source>
        <dbReference type="Google" id="ProtNLM"/>
    </source>
</evidence>
<reference evidence="2" key="1">
    <citation type="submission" date="2020-05" db="EMBL/GenBank/DDBJ databases">
        <title>Mycena genomes resolve the evolution of fungal bioluminescence.</title>
        <authorList>
            <person name="Tsai I.J."/>
        </authorList>
    </citation>
    <scope>NUCLEOTIDE SEQUENCE</scope>
    <source>
        <strain evidence="2">110903Hualien_Pintung</strain>
    </source>
</reference>
<accession>A0A8H6W1G9</accession>
<name>A0A8H6W1G9_MYCCL</name>
<feature type="compositionally biased region" description="Basic and acidic residues" evidence="1">
    <location>
        <begin position="240"/>
        <end position="253"/>
    </location>
</feature>
<proteinExistence type="predicted"/>
<dbReference type="EMBL" id="JACAZE010000018">
    <property type="protein sequence ID" value="KAF7295884.1"/>
    <property type="molecule type" value="Genomic_DNA"/>
</dbReference>
<evidence type="ECO:0000313" key="3">
    <source>
        <dbReference type="Proteomes" id="UP000613580"/>
    </source>
</evidence>